<keyword evidence="3" id="KW-1185">Reference proteome</keyword>
<keyword evidence="1" id="KW-0812">Transmembrane</keyword>
<name>A0A6A6XT81_9PLEO</name>
<gene>
    <name evidence="2" type="ORF">K505DRAFT_320997</name>
</gene>
<keyword evidence="1" id="KW-0472">Membrane</keyword>
<dbReference type="EMBL" id="MU001760">
    <property type="protein sequence ID" value="KAF2799682.1"/>
    <property type="molecule type" value="Genomic_DNA"/>
</dbReference>
<keyword evidence="1" id="KW-1133">Transmembrane helix</keyword>
<evidence type="ECO:0000313" key="2">
    <source>
        <dbReference type="EMBL" id="KAF2799682.1"/>
    </source>
</evidence>
<evidence type="ECO:0000313" key="3">
    <source>
        <dbReference type="Proteomes" id="UP000799757"/>
    </source>
</evidence>
<dbReference type="AlphaFoldDB" id="A0A6A6XT81"/>
<protein>
    <submittedName>
        <fullName evidence="2">Uncharacterized protein</fullName>
    </submittedName>
</protein>
<accession>A0A6A6XT81</accession>
<sequence length="68" mass="8294">MWATRALASIHSPRSDYPIPVRIMGLYRVRYLFISLVYPIFLYPSLRGLYVGYIIRWSFHQYFSRRDF</sequence>
<reference evidence="2" key="1">
    <citation type="journal article" date="2020" name="Stud. Mycol.">
        <title>101 Dothideomycetes genomes: a test case for predicting lifestyles and emergence of pathogens.</title>
        <authorList>
            <person name="Haridas S."/>
            <person name="Albert R."/>
            <person name="Binder M."/>
            <person name="Bloem J."/>
            <person name="Labutti K."/>
            <person name="Salamov A."/>
            <person name="Andreopoulos B."/>
            <person name="Baker S."/>
            <person name="Barry K."/>
            <person name="Bills G."/>
            <person name="Bluhm B."/>
            <person name="Cannon C."/>
            <person name="Castanera R."/>
            <person name="Culley D."/>
            <person name="Daum C."/>
            <person name="Ezra D."/>
            <person name="Gonzalez J."/>
            <person name="Henrissat B."/>
            <person name="Kuo A."/>
            <person name="Liang C."/>
            <person name="Lipzen A."/>
            <person name="Lutzoni F."/>
            <person name="Magnuson J."/>
            <person name="Mondo S."/>
            <person name="Nolan M."/>
            <person name="Ohm R."/>
            <person name="Pangilinan J."/>
            <person name="Park H.-J."/>
            <person name="Ramirez L."/>
            <person name="Alfaro M."/>
            <person name="Sun H."/>
            <person name="Tritt A."/>
            <person name="Yoshinaga Y."/>
            <person name="Zwiers L.-H."/>
            <person name="Turgeon B."/>
            <person name="Goodwin S."/>
            <person name="Spatafora J."/>
            <person name="Crous P."/>
            <person name="Grigoriev I."/>
        </authorList>
    </citation>
    <scope>NUCLEOTIDE SEQUENCE</scope>
    <source>
        <strain evidence="2">CBS 109.77</strain>
    </source>
</reference>
<dbReference type="Proteomes" id="UP000799757">
    <property type="component" value="Unassembled WGS sequence"/>
</dbReference>
<proteinExistence type="predicted"/>
<evidence type="ECO:0000256" key="1">
    <source>
        <dbReference type="SAM" id="Phobius"/>
    </source>
</evidence>
<feature type="transmembrane region" description="Helical" evidence="1">
    <location>
        <begin position="31"/>
        <end position="55"/>
    </location>
</feature>
<organism evidence="2 3">
    <name type="scientific">Melanomma pulvis-pyrius CBS 109.77</name>
    <dbReference type="NCBI Taxonomy" id="1314802"/>
    <lineage>
        <taxon>Eukaryota</taxon>
        <taxon>Fungi</taxon>
        <taxon>Dikarya</taxon>
        <taxon>Ascomycota</taxon>
        <taxon>Pezizomycotina</taxon>
        <taxon>Dothideomycetes</taxon>
        <taxon>Pleosporomycetidae</taxon>
        <taxon>Pleosporales</taxon>
        <taxon>Melanommataceae</taxon>
        <taxon>Melanomma</taxon>
    </lineage>
</organism>